<accession>A0A9P4PJJ5</accession>
<reference evidence="1" key="1">
    <citation type="journal article" date="2020" name="Stud. Mycol.">
        <title>101 Dothideomycetes genomes: a test case for predicting lifestyles and emergence of pathogens.</title>
        <authorList>
            <person name="Haridas S."/>
            <person name="Albert R."/>
            <person name="Binder M."/>
            <person name="Bloem J."/>
            <person name="Labutti K."/>
            <person name="Salamov A."/>
            <person name="Andreopoulos B."/>
            <person name="Baker S."/>
            <person name="Barry K."/>
            <person name="Bills G."/>
            <person name="Bluhm B."/>
            <person name="Cannon C."/>
            <person name="Castanera R."/>
            <person name="Culley D."/>
            <person name="Daum C."/>
            <person name="Ezra D."/>
            <person name="Gonzalez J."/>
            <person name="Henrissat B."/>
            <person name="Kuo A."/>
            <person name="Liang C."/>
            <person name="Lipzen A."/>
            <person name="Lutzoni F."/>
            <person name="Magnuson J."/>
            <person name="Mondo S."/>
            <person name="Nolan M."/>
            <person name="Ohm R."/>
            <person name="Pangilinan J."/>
            <person name="Park H.-J."/>
            <person name="Ramirez L."/>
            <person name="Alfaro M."/>
            <person name="Sun H."/>
            <person name="Tritt A."/>
            <person name="Yoshinaga Y."/>
            <person name="Zwiers L.-H."/>
            <person name="Turgeon B."/>
            <person name="Goodwin S."/>
            <person name="Spatafora J."/>
            <person name="Crous P."/>
            <person name="Grigoriev I."/>
        </authorList>
    </citation>
    <scope>NUCLEOTIDE SEQUENCE</scope>
    <source>
        <strain evidence="1">CBS 690.94</strain>
    </source>
</reference>
<dbReference type="InterPro" id="IPR023213">
    <property type="entry name" value="CAT-like_dom_sf"/>
</dbReference>
<evidence type="ECO:0000313" key="2">
    <source>
        <dbReference type="Proteomes" id="UP000799764"/>
    </source>
</evidence>
<keyword evidence="2" id="KW-1185">Reference proteome</keyword>
<protein>
    <submittedName>
        <fullName evidence="1">LysR family regulatory protein</fullName>
    </submittedName>
</protein>
<dbReference type="Proteomes" id="UP000799764">
    <property type="component" value="Unassembled WGS sequence"/>
</dbReference>
<organism evidence="1 2">
    <name type="scientific">Karstenula rhodostoma CBS 690.94</name>
    <dbReference type="NCBI Taxonomy" id="1392251"/>
    <lineage>
        <taxon>Eukaryota</taxon>
        <taxon>Fungi</taxon>
        <taxon>Dikarya</taxon>
        <taxon>Ascomycota</taxon>
        <taxon>Pezizomycotina</taxon>
        <taxon>Dothideomycetes</taxon>
        <taxon>Pleosporomycetidae</taxon>
        <taxon>Pleosporales</taxon>
        <taxon>Massarineae</taxon>
        <taxon>Didymosphaeriaceae</taxon>
        <taxon>Karstenula</taxon>
    </lineage>
</organism>
<name>A0A9P4PJJ5_9PLEO</name>
<dbReference type="Gene3D" id="3.30.559.10">
    <property type="entry name" value="Chloramphenicol acetyltransferase-like domain"/>
    <property type="match status" value="2"/>
</dbReference>
<dbReference type="OrthoDB" id="21502at2759"/>
<evidence type="ECO:0000313" key="1">
    <source>
        <dbReference type="EMBL" id="KAF2444348.1"/>
    </source>
</evidence>
<gene>
    <name evidence="1" type="ORF">P171DRAFT_389022</name>
</gene>
<dbReference type="AlphaFoldDB" id="A0A9P4PJJ5"/>
<proteinExistence type="predicted"/>
<dbReference type="EMBL" id="MU001501">
    <property type="protein sequence ID" value="KAF2444348.1"/>
    <property type="molecule type" value="Genomic_DNA"/>
</dbReference>
<comment type="caution">
    <text evidence="1">The sequence shown here is derived from an EMBL/GenBank/DDBJ whole genome shotgun (WGS) entry which is preliminary data.</text>
</comment>
<sequence length="532" mass="59975">MEFLWSWLRDKPSQPTRVPTDTVIPLHTVDNQKMFTNIVMDLSLQFDHVLDADKLVGALTRLLEKPGWRKLGARIRRDESGRYEYHVPAAYTKERPAIDLSQTKYDISLAEHPIGSTLPRPNDTVQVTGDPKQYGSLFLSNNSPTTIDDWLYADRAQIVLHLVFFEDATLITFTWLHTFLDAISLHTLIDAWTAMLEGREQDIPEFYGEFEDPLATLGVTPDPKLSGEGFEEEDFILKDCVVAGWKFILFVFYMLWDLLIYRKEEIHYIIIPPTFFSGLRTEAMASLTAPFPDPKNAPPLTPNKTNPQTPFLSDGDILCAWWNRLITASLPRAPKPSRTIQILNVFNMQDVLRITEPPLLPADCAYVANCVTTVQSFFTLHELLSLPLGHVAARLRADLVLQTTRPQLEARWKLHREEEARSGYPPLYGSGDMQLSPFSNWQKAKVFEVDFGGAVVGTGREGEAARPVYVMPGATVRGMPLRMSGNLSGRDAQGNWWVGGILTAETWGNVRKAVEMLNAQVDVEAEAEARCV</sequence>